<dbReference type="EC" id="6.3.2.5" evidence="3"/>
<gene>
    <name evidence="3 7" type="primary">coaBC</name>
    <name evidence="7" type="ORF">QM524_20005</name>
</gene>
<evidence type="ECO:0000256" key="3">
    <source>
        <dbReference type="HAMAP-Rule" id="MF_02225"/>
    </source>
</evidence>
<comment type="similarity">
    <text evidence="3 4">In the C-terminal section; belongs to the PPC synthetase family.</text>
</comment>
<feature type="binding site" evidence="3">
    <location>
        <position position="325"/>
    </location>
    <ligand>
        <name>CTP</name>
        <dbReference type="ChEBI" id="CHEBI:37563"/>
    </ligand>
</feature>
<feature type="domain" description="DNA/pantothenate metabolism flavoprotein C-terminal" evidence="6">
    <location>
        <begin position="186"/>
        <end position="397"/>
    </location>
</feature>
<protein>
    <recommendedName>
        <fullName evidence="3">Coenzyme A biosynthesis bifunctional protein CoaBC</fullName>
    </recommendedName>
    <alternativeName>
        <fullName evidence="3">DNA/pantothenate metabolism flavoprotein</fullName>
    </alternativeName>
    <alternativeName>
        <fullName evidence="3">Phosphopantothenoylcysteine synthetase/decarboxylase</fullName>
        <shortName evidence="3">PPCS-PPCDC</shortName>
    </alternativeName>
    <domain>
        <recommendedName>
            <fullName evidence="3">Phosphopantothenoylcysteine decarboxylase</fullName>
            <shortName evidence="3">PPC decarboxylase</shortName>
            <shortName evidence="3">PPC-DC</shortName>
            <ecNumber evidence="3">4.1.1.36</ecNumber>
        </recommendedName>
        <alternativeName>
            <fullName evidence="3">CoaC</fullName>
        </alternativeName>
    </domain>
    <domain>
        <recommendedName>
            <fullName evidence="3">Phosphopantothenate--cysteine ligase</fullName>
            <ecNumber evidence="3">6.3.2.5</ecNumber>
        </recommendedName>
        <alternativeName>
            <fullName evidence="3">CoaB</fullName>
        </alternativeName>
        <alternativeName>
            <fullName evidence="3">Phosphopantothenoylcysteine synthetase</fullName>
            <shortName evidence="3">PPC synthetase</shortName>
            <shortName evidence="3">PPC-S</shortName>
        </alternativeName>
    </domain>
</protein>
<dbReference type="PANTHER" id="PTHR14359">
    <property type="entry name" value="HOMO-OLIGOMERIC FLAVIN CONTAINING CYS DECARBOXYLASE FAMILY"/>
    <property type="match status" value="1"/>
</dbReference>
<comment type="cofactor">
    <cofactor evidence="3">
        <name>FMN</name>
        <dbReference type="ChEBI" id="CHEBI:58210"/>
    </cofactor>
    <text evidence="3">Binds 1 FMN per subunit.</text>
</comment>
<dbReference type="GO" id="GO:0004632">
    <property type="term" value="F:phosphopantothenate--cysteine ligase activity"/>
    <property type="evidence" value="ECO:0007669"/>
    <property type="project" value="UniProtKB-EC"/>
</dbReference>
<comment type="pathway">
    <text evidence="3 4">Cofactor biosynthesis; coenzyme A biosynthesis; CoA from (R)-pantothenate: step 2/5.</text>
</comment>
<dbReference type="EC" id="4.1.1.36" evidence="3"/>
<dbReference type="RefSeq" id="WP_283345910.1">
    <property type="nucleotide sequence ID" value="NZ_JASHIF010000020.1"/>
</dbReference>
<keyword evidence="3 4" id="KW-0285">Flavoprotein</keyword>
<comment type="similarity">
    <text evidence="3 4">In the N-terminal section; belongs to the HFCD (homo-oligomeric flavin containing Cys decarboxylase) superfamily.</text>
</comment>
<keyword evidence="3" id="KW-0511">Multifunctional enzyme</keyword>
<feature type="binding site" evidence="3">
    <location>
        <position position="280"/>
    </location>
    <ligand>
        <name>CTP</name>
        <dbReference type="ChEBI" id="CHEBI:37563"/>
    </ligand>
</feature>
<evidence type="ECO:0000259" key="5">
    <source>
        <dbReference type="Pfam" id="PF02441"/>
    </source>
</evidence>
<dbReference type="SUPFAM" id="SSF102645">
    <property type="entry name" value="CoaB-like"/>
    <property type="match status" value="1"/>
</dbReference>
<comment type="function">
    <text evidence="4">Catalyzes two steps in the biosynthesis of coenzyme A. In the first step cysteine is conjugated to 4'-phosphopantothenate to form 4-phosphopantothenoylcysteine, in the latter compound is decarboxylated to form 4'-phosphopantotheine.</text>
</comment>
<evidence type="ECO:0000256" key="1">
    <source>
        <dbReference type="ARBA" id="ARBA00022793"/>
    </source>
</evidence>
<comment type="function">
    <text evidence="3">Catalyzes two sequential steps in the biosynthesis of coenzyme A. In the first step cysteine is conjugated to 4'-phosphopantothenate to form 4-phosphopantothenoylcysteine. In the second step the latter compound is decarboxylated to form 4'-phosphopantotheine.</text>
</comment>
<feature type="binding site" evidence="3">
    <location>
        <position position="339"/>
    </location>
    <ligand>
        <name>CTP</name>
        <dbReference type="ChEBI" id="CHEBI:37563"/>
    </ligand>
</feature>
<evidence type="ECO:0000313" key="8">
    <source>
        <dbReference type="Proteomes" id="UP001236507"/>
    </source>
</evidence>
<accession>A0ABT6YD40</accession>
<keyword evidence="3" id="KW-0479">Metal-binding</keyword>
<dbReference type="HAMAP" id="MF_02225">
    <property type="entry name" value="CoaBC"/>
    <property type="match status" value="1"/>
</dbReference>
<comment type="caution">
    <text evidence="3">Lacks conserved residue(s) required for the propagation of feature annotation.</text>
</comment>
<evidence type="ECO:0000256" key="4">
    <source>
        <dbReference type="RuleBase" id="RU364078"/>
    </source>
</evidence>
<dbReference type="Proteomes" id="UP001236507">
    <property type="component" value="Unassembled WGS sequence"/>
</dbReference>
<dbReference type="NCBIfam" id="TIGR00521">
    <property type="entry name" value="coaBC_dfp"/>
    <property type="match status" value="1"/>
</dbReference>
<keyword evidence="3 4" id="KW-0436">Ligase</keyword>
<dbReference type="InterPro" id="IPR036551">
    <property type="entry name" value="Flavin_trans-like"/>
</dbReference>
<dbReference type="EMBL" id="JASHIF010000020">
    <property type="protein sequence ID" value="MDI9861514.1"/>
    <property type="molecule type" value="Genomic_DNA"/>
</dbReference>
<keyword evidence="3" id="KW-0460">Magnesium</keyword>
<dbReference type="PANTHER" id="PTHR14359:SF6">
    <property type="entry name" value="PHOSPHOPANTOTHENOYLCYSTEINE DECARBOXYLASE"/>
    <property type="match status" value="1"/>
</dbReference>
<keyword evidence="1 3" id="KW-0210">Decarboxylase</keyword>
<evidence type="ECO:0000259" key="6">
    <source>
        <dbReference type="Pfam" id="PF04127"/>
    </source>
</evidence>
<dbReference type="Gene3D" id="3.40.50.1950">
    <property type="entry name" value="Flavin prenyltransferase-like"/>
    <property type="match status" value="1"/>
</dbReference>
<comment type="catalytic activity">
    <reaction evidence="3 4">
        <text>N-[(R)-4-phosphopantothenoyl]-L-cysteine + H(+) = (R)-4'-phosphopantetheine + CO2</text>
        <dbReference type="Rhea" id="RHEA:16793"/>
        <dbReference type="ChEBI" id="CHEBI:15378"/>
        <dbReference type="ChEBI" id="CHEBI:16526"/>
        <dbReference type="ChEBI" id="CHEBI:59458"/>
        <dbReference type="ChEBI" id="CHEBI:61723"/>
        <dbReference type="EC" id="4.1.1.36"/>
    </reaction>
</comment>
<dbReference type="InterPro" id="IPR007085">
    <property type="entry name" value="DNA/pantothenate-metab_flavo_C"/>
</dbReference>
<comment type="cofactor">
    <cofactor evidence="3">
        <name>Mg(2+)</name>
        <dbReference type="ChEBI" id="CHEBI:18420"/>
    </cofactor>
</comment>
<comment type="caution">
    <text evidence="7">The sequence shown here is derived from an EMBL/GenBank/DDBJ whole genome shotgun (WGS) entry which is preliminary data.</text>
</comment>
<dbReference type="InterPro" id="IPR003382">
    <property type="entry name" value="Flavoprotein"/>
</dbReference>
<dbReference type="Gene3D" id="3.40.50.10300">
    <property type="entry name" value="CoaB-like"/>
    <property type="match status" value="1"/>
</dbReference>
<dbReference type="InterPro" id="IPR005252">
    <property type="entry name" value="CoaBC"/>
</dbReference>
<keyword evidence="8" id="KW-1185">Reference proteome</keyword>
<keyword evidence="3 4" id="KW-0288">FMN</keyword>
<name>A0ABT6YD40_9BACT</name>
<reference evidence="7 8" key="1">
    <citation type="submission" date="2023-05" db="EMBL/GenBank/DDBJ databases">
        <title>Novel species of genus Flectobacillus isolated from stream in China.</title>
        <authorList>
            <person name="Lu H."/>
        </authorList>
    </citation>
    <scope>NUCLEOTIDE SEQUENCE [LARGE SCALE GENOMIC DNA]</scope>
    <source>
        <strain evidence="7 8">KCTC 42575</strain>
    </source>
</reference>
<sequence>MILNNKKILLGVSGSIAAYKIAFLTRLLVKEGAEVKIVMTQAAKEFITPLTLATLSKNPVVSEFVKDSTGTWNNHVDLGLWADVMLIAPATAHTLSKCANGICDDLLTAVYLSAKCPVYFAPAMDLDMYQHPSTLHNLEKLQEYGNTIIQAGFGELASGLVGEGRMAEPEQLLEHLKKFFAYQPSLAQKKVLITAGPTQEDIDPVRYISNHSTGKMGYAIANQFAKAGAEVILVSAPTNQPLPDTHIHLVKVRSAQQMFEATQTHYYDADIIILAAAVADYTPATVADKKIKKKEATFNIELAKTIDIAKTLGAEKQEHQILVGFALETDNEMENAIGKLKSKNLDMIVLNSLQNKGAGFGHDTNQVTIITKDGTLHEFSLKSKTDVASDIVNAIQQLSL</sequence>
<feature type="region of interest" description="Phosphopantothenate--cysteine ligase" evidence="3">
    <location>
        <begin position="191"/>
        <end position="400"/>
    </location>
</feature>
<feature type="binding site" evidence="3">
    <location>
        <position position="290"/>
    </location>
    <ligand>
        <name>CTP</name>
        <dbReference type="ChEBI" id="CHEBI:37563"/>
    </ligand>
</feature>
<feature type="domain" description="Flavoprotein" evidence="5">
    <location>
        <begin position="6"/>
        <end position="176"/>
    </location>
</feature>
<keyword evidence="2 3" id="KW-0456">Lyase</keyword>
<dbReference type="InterPro" id="IPR035929">
    <property type="entry name" value="CoaB-like_sf"/>
</dbReference>
<dbReference type="GO" id="GO:0004633">
    <property type="term" value="F:phosphopantothenoylcysteine decarboxylase activity"/>
    <property type="evidence" value="ECO:0007669"/>
    <property type="project" value="UniProtKB-EC"/>
</dbReference>
<feature type="binding site" evidence="3">
    <location>
        <position position="343"/>
    </location>
    <ligand>
        <name>CTP</name>
        <dbReference type="ChEBI" id="CHEBI:37563"/>
    </ligand>
</feature>
<evidence type="ECO:0000313" key="7">
    <source>
        <dbReference type="EMBL" id="MDI9861514.1"/>
    </source>
</evidence>
<comment type="pathway">
    <text evidence="3 4">Cofactor biosynthesis; coenzyme A biosynthesis; CoA from (R)-pantothenate: step 3/5.</text>
</comment>
<dbReference type="Pfam" id="PF02441">
    <property type="entry name" value="Flavoprotein"/>
    <property type="match status" value="1"/>
</dbReference>
<dbReference type="Pfam" id="PF04127">
    <property type="entry name" value="DFP"/>
    <property type="match status" value="1"/>
</dbReference>
<feature type="region of interest" description="Phosphopantothenoylcysteine decarboxylase" evidence="3">
    <location>
        <begin position="1"/>
        <end position="190"/>
    </location>
</feature>
<dbReference type="SUPFAM" id="SSF52507">
    <property type="entry name" value="Homo-oligomeric flavin-containing Cys decarboxylases, HFCD"/>
    <property type="match status" value="1"/>
</dbReference>
<proteinExistence type="inferred from homology"/>
<comment type="catalytic activity">
    <reaction evidence="3 4">
        <text>(R)-4'-phosphopantothenate + L-cysteine + CTP = N-[(R)-4-phosphopantothenoyl]-L-cysteine + CMP + diphosphate + H(+)</text>
        <dbReference type="Rhea" id="RHEA:19397"/>
        <dbReference type="ChEBI" id="CHEBI:10986"/>
        <dbReference type="ChEBI" id="CHEBI:15378"/>
        <dbReference type="ChEBI" id="CHEBI:33019"/>
        <dbReference type="ChEBI" id="CHEBI:35235"/>
        <dbReference type="ChEBI" id="CHEBI:37563"/>
        <dbReference type="ChEBI" id="CHEBI:59458"/>
        <dbReference type="ChEBI" id="CHEBI:60377"/>
        <dbReference type="EC" id="6.3.2.5"/>
    </reaction>
</comment>
<organism evidence="7 8">
    <name type="scientific">Flectobacillus roseus</name>
    <dbReference type="NCBI Taxonomy" id="502259"/>
    <lineage>
        <taxon>Bacteria</taxon>
        <taxon>Pseudomonadati</taxon>
        <taxon>Bacteroidota</taxon>
        <taxon>Cytophagia</taxon>
        <taxon>Cytophagales</taxon>
        <taxon>Flectobacillaceae</taxon>
        <taxon>Flectobacillus</taxon>
    </lineage>
</organism>
<evidence type="ECO:0000256" key="2">
    <source>
        <dbReference type="ARBA" id="ARBA00023239"/>
    </source>
</evidence>